<dbReference type="GO" id="GO:0005254">
    <property type="term" value="F:chloride channel activity"/>
    <property type="evidence" value="ECO:0007669"/>
    <property type="project" value="TreeGrafter"/>
</dbReference>
<organism evidence="8 9">
    <name type="scientific">Leptobrachium leishanense</name>
    <name type="common">Leishan spiny toad</name>
    <dbReference type="NCBI Taxonomy" id="445787"/>
    <lineage>
        <taxon>Eukaryota</taxon>
        <taxon>Metazoa</taxon>
        <taxon>Chordata</taxon>
        <taxon>Craniata</taxon>
        <taxon>Vertebrata</taxon>
        <taxon>Euteleostomi</taxon>
        <taxon>Amphibia</taxon>
        <taxon>Batrachia</taxon>
        <taxon>Anura</taxon>
        <taxon>Pelobatoidea</taxon>
        <taxon>Megophryidae</taxon>
        <taxon>Leptobrachium</taxon>
    </lineage>
</organism>
<feature type="transmembrane region" description="Helical" evidence="6">
    <location>
        <begin position="206"/>
        <end position="233"/>
    </location>
</feature>
<dbReference type="Ensembl" id="ENSLLET00000044182.1">
    <property type="protein sequence ID" value="ENSLLEP00000042487.1"/>
    <property type="gene ID" value="ENSLLEG00000026697.1"/>
</dbReference>
<feature type="transmembrane region" description="Helical" evidence="6">
    <location>
        <begin position="541"/>
        <end position="564"/>
    </location>
</feature>
<name>A0A8C5QUU8_9ANUR</name>
<feature type="domain" description="Anoctamin transmembrane" evidence="7">
    <location>
        <begin position="196"/>
        <end position="595"/>
    </location>
</feature>
<dbReference type="GO" id="GO:0005886">
    <property type="term" value="C:plasma membrane"/>
    <property type="evidence" value="ECO:0007669"/>
    <property type="project" value="TreeGrafter"/>
</dbReference>
<comment type="subcellular location">
    <subcellularLocation>
        <location evidence="1 6">Membrane</location>
        <topology evidence="1 6">Multi-pass membrane protein</topology>
    </subcellularLocation>
</comment>
<reference evidence="8" key="2">
    <citation type="submission" date="2025-09" db="UniProtKB">
        <authorList>
            <consortium name="Ensembl"/>
        </authorList>
    </citation>
    <scope>IDENTIFICATION</scope>
</reference>
<keyword evidence="4 6" id="KW-1133">Transmembrane helix</keyword>
<proteinExistence type="inferred from homology"/>
<comment type="similarity">
    <text evidence="2 6">Belongs to the anoctamin family.</text>
</comment>
<evidence type="ECO:0000256" key="4">
    <source>
        <dbReference type="ARBA" id="ARBA00022989"/>
    </source>
</evidence>
<dbReference type="Pfam" id="PF04547">
    <property type="entry name" value="Anoctamin"/>
    <property type="match status" value="1"/>
</dbReference>
<evidence type="ECO:0000256" key="3">
    <source>
        <dbReference type="ARBA" id="ARBA00022692"/>
    </source>
</evidence>
<feature type="transmembrane region" description="Helical" evidence="6">
    <location>
        <begin position="429"/>
        <end position="450"/>
    </location>
</feature>
<keyword evidence="5 6" id="KW-0472">Membrane</keyword>
<dbReference type="InterPro" id="IPR049452">
    <property type="entry name" value="Anoctamin_TM"/>
</dbReference>
<dbReference type="GeneTree" id="ENSGT00940000157537"/>
<accession>A0A8C5QUU8</accession>
<dbReference type="PANTHER" id="PTHR12308">
    <property type="entry name" value="ANOCTAMIN"/>
    <property type="match status" value="1"/>
</dbReference>
<keyword evidence="9" id="KW-1185">Reference proteome</keyword>
<evidence type="ECO:0000313" key="8">
    <source>
        <dbReference type="Ensembl" id="ENSLLEP00000042487.1"/>
    </source>
</evidence>
<protein>
    <recommendedName>
        <fullName evidence="6">Anoctamin</fullName>
    </recommendedName>
</protein>
<feature type="transmembrane region" description="Helical" evidence="6">
    <location>
        <begin position="396"/>
        <end position="417"/>
    </location>
</feature>
<keyword evidence="3 6" id="KW-0812">Transmembrane</keyword>
<feature type="transmembrane region" description="Helical" evidence="6">
    <location>
        <begin position="239"/>
        <end position="257"/>
    </location>
</feature>
<evidence type="ECO:0000313" key="9">
    <source>
        <dbReference type="Proteomes" id="UP000694569"/>
    </source>
</evidence>
<reference evidence="8" key="1">
    <citation type="submission" date="2025-08" db="UniProtKB">
        <authorList>
            <consortium name="Ensembl"/>
        </authorList>
    </citation>
    <scope>IDENTIFICATION</scope>
</reference>
<evidence type="ECO:0000256" key="1">
    <source>
        <dbReference type="ARBA" id="ARBA00004141"/>
    </source>
</evidence>
<feature type="transmembrane region" description="Helical" evidence="6">
    <location>
        <begin position="353"/>
        <end position="373"/>
    </location>
</feature>
<evidence type="ECO:0000259" key="7">
    <source>
        <dbReference type="Pfam" id="PF04547"/>
    </source>
</evidence>
<sequence length="686" mass="79182">MKRGLSVTDPPDLPFRPLVVIELAKDVKAETRDWLVKKIVDKKKDGGCQLLIKSFIISEEEEETIFLVGASPKRLLLGAESLGLVKECEDGYMRPFIYNNRREYTHFIEGDEDFLTMAECQCIIKQDLDNLRARDEKSVPGYPHSKLYPGKSIFRRLQTSGLVIQVFPLHDKEDLKRLTHRWYRQIRVAFQPIDQIRRYFGDTIGLYFGFLEYFTLALIPMALLGVPYYFFAWEDYDKYVVFATLNLVWSTVILEIWKRYCSSMTYRWGTLIMKKEFEEPRPGFHGVLGINPVTGREEPTYSSLRRTLRIYLVSVPFVCGCLYLSIYVMKIYFDLETMALDYDREQQSTFSSLLLYVPSIIYAIVIEIMNRIYKYAAEILTSWENHRLESSYQNHLVLKVLVFNIVNCFSSLFYIAFVMCDLKLLRQSLATLLITSQILNQFVESLLPYWMQKRSNRKIKSKVKTLKLDTEFALLEQIHLEKHMDAYPGTFDDYLELFLLFGYVSLFSCVYPLAAVFAVLNNLTELYSDALKMCRVFKRPFSAPAAGIGVWMLAFETMGIIAVITNCTLLGMSPQVNAMFPDSKMDLILTVAAIESAPLCNRITCHRLMDSLVTFPNALPGSLLHHLAHSQSLCALWKRVEASLLPTDGLPGIVKATFRECRVFNPAASHPILDFVSWKLCRIKYL</sequence>
<evidence type="ECO:0000256" key="5">
    <source>
        <dbReference type="ARBA" id="ARBA00023136"/>
    </source>
</evidence>
<gene>
    <name evidence="8" type="primary">ANO10</name>
</gene>
<dbReference type="InterPro" id="IPR007632">
    <property type="entry name" value="Anoctamin"/>
</dbReference>
<feature type="transmembrane region" description="Helical" evidence="6">
    <location>
        <begin position="497"/>
        <end position="521"/>
    </location>
</feature>
<feature type="transmembrane region" description="Helical" evidence="6">
    <location>
        <begin position="310"/>
        <end position="333"/>
    </location>
</feature>
<evidence type="ECO:0000256" key="6">
    <source>
        <dbReference type="RuleBase" id="RU280814"/>
    </source>
</evidence>
<dbReference type="OrthoDB" id="296386at2759"/>
<evidence type="ECO:0000256" key="2">
    <source>
        <dbReference type="ARBA" id="ARBA00009671"/>
    </source>
</evidence>
<dbReference type="Proteomes" id="UP000694569">
    <property type="component" value="Unplaced"/>
</dbReference>
<dbReference type="PANTHER" id="PTHR12308:SF40">
    <property type="entry name" value="ANOCTAMIN-10"/>
    <property type="match status" value="1"/>
</dbReference>
<dbReference type="AlphaFoldDB" id="A0A8C5QUU8"/>